<evidence type="ECO:0000313" key="17">
    <source>
        <dbReference type="EMBL" id="PQA87022.1"/>
    </source>
</evidence>
<evidence type="ECO:0000256" key="3">
    <source>
        <dbReference type="ARBA" id="ARBA00022452"/>
    </source>
</evidence>
<dbReference type="InterPro" id="IPR012910">
    <property type="entry name" value="Plug_dom"/>
</dbReference>
<feature type="domain" description="TonB-dependent receptor plug" evidence="16">
    <location>
        <begin position="57"/>
        <end position="167"/>
    </location>
</feature>
<feature type="short sequence motif" description="TonB box" evidence="12">
    <location>
        <begin position="45"/>
        <end position="51"/>
    </location>
</feature>
<evidence type="ECO:0000259" key="15">
    <source>
        <dbReference type="Pfam" id="PF00593"/>
    </source>
</evidence>
<protein>
    <recommendedName>
        <fullName evidence="19">TonB-dependent receptor</fullName>
    </recommendedName>
</protein>
<feature type="chain" id="PRO_5015399544" description="TonB-dependent receptor" evidence="14">
    <location>
        <begin position="34"/>
        <end position="852"/>
    </location>
</feature>
<dbReference type="AlphaFoldDB" id="A0A2S7K3E2"/>
<evidence type="ECO:0000256" key="2">
    <source>
        <dbReference type="ARBA" id="ARBA00022448"/>
    </source>
</evidence>
<dbReference type="PANTHER" id="PTHR32552">
    <property type="entry name" value="FERRICHROME IRON RECEPTOR-RELATED"/>
    <property type="match status" value="1"/>
</dbReference>
<dbReference type="InterPro" id="IPR036942">
    <property type="entry name" value="Beta-barrel_TonB_sf"/>
</dbReference>
<dbReference type="SUPFAM" id="SSF56935">
    <property type="entry name" value="Porins"/>
    <property type="match status" value="1"/>
</dbReference>
<dbReference type="GO" id="GO:0006826">
    <property type="term" value="P:iron ion transport"/>
    <property type="evidence" value="ECO:0007669"/>
    <property type="project" value="UniProtKB-KW"/>
</dbReference>
<comment type="similarity">
    <text evidence="11 13">Belongs to the TonB-dependent receptor family.</text>
</comment>
<keyword evidence="3 11" id="KW-1134">Transmembrane beta strand</keyword>
<evidence type="ECO:0000256" key="9">
    <source>
        <dbReference type="ARBA" id="ARBA00023136"/>
    </source>
</evidence>
<dbReference type="Pfam" id="PF07715">
    <property type="entry name" value="Plug"/>
    <property type="match status" value="1"/>
</dbReference>
<keyword evidence="10 11" id="KW-0998">Cell outer membrane</keyword>
<evidence type="ECO:0000256" key="10">
    <source>
        <dbReference type="ARBA" id="ARBA00023237"/>
    </source>
</evidence>
<proteinExistence type="inferred from homology"/>
<keyword evidence="18" id="KW-1185">Reference proteome</keyword>
<dbReference type="Gene3D" id="2.40.170.20">
    <property type="entry name" value="TonB-dependent receptor, beta-barrel domain"/>
    <property type="match status" value="3"/>
</dbReference>
<evidence type="ECO:0000256" key="13">
    <source>
        <dbReference type="RuleBase" id="RU003357"/>
    </source>
</evidence>
<evidence type="ECO:0000313" key="18">
    <source>
        <dbReference type="Proteomes" id="UP000239504"/>
    </source>
</evidence>
<dbReference type="PANTHER" id="PTHR32552:SF81">
    <property type="entry name" value="TONB-DEPENDENT OUTER MEMBRANE RECEPTOR"/>
    <property type="match status" value="1"/>
</dbReference>
<organism evidence="17 18">
    <name type="scientific">Hyphococcus luteus</name>
    <dbReference type="NCBI Taxonomy" id="2058213"/>
    <lineage>
        <taxon>Bacteria</taxon>
        <taxon>Pseudomonadati</taxon>
        <taxon>Pseudomonadota</taxon>
        <taxon>Alphaproteobacteria</taxon>
        <taxon>Parvularculales</taxon>
        <taxon>Parvularculaceae</taxon>
        <taxon>Hyphococcus</taxon>
    </lineage>
</organism>
<evidence type="ECO:0000256" key="8">
    <source>
        <dbReference type="ARBA" id="ARBA00023077"/>
    </source>
</evidence>
<gene>
    <name evidence="17" type="ORF">CW354_13290</name>
</gene>
<keyword evidence="7" id="KW-0406">Ion transport</keyword>
<dbReference type="OrthoDB" id="9760333at2"/>
<evidence type="ECO:0000256" key="7">
    <source>
        <dbReference type="ARBA" id="ARBA00023065"/>
    </source>
</evidence>
<keyword evidence="4" id="KW-0410">Iron transport</keyword>
<dbReference type="InterPro" id="IPR010916">
    <property type="entry name" value="TonB_box_CS"/>
</dbReference>
<evidence type="ECO:0008006" key="19">
    <source>
        <dbReference type="Google" id="ProtNLM"/>
    </source>
</evidence>
<evidence type="ECO:0000256" key="4">
    <source>
        <dbReference type="ARBA" id="ARBA00022496"/>
    </source>
</evidence>
<keyword evidence="8 12" id="KW-0798">TonB box</keyword>
<feature type="domain" description="TonB-dependent receptor-like beta-barrel" evidence="15">
    <location>
        <begin position="344"/>
        <end position="814"/>
    </location>
</feature>
<evidence type="ECO:0000256" key="14">
    <source>
        <dbReference type="SAM" id="SignalP"/>
    </source>
</evidence>
<dbReference type="PROSITE" id="PS52016">
    <property type="entry name" value="TONB_DEPENDENT_REC_3"/>
    <property type="match status" value="1"/>
</dbReference>
<dbReference type="EMBL" id="PJCH01000010">
    <property type="protein sequence ID" value="PQA87022.1"/>
    <property type="molecule type" value="Genomic_DNA"/>
</dbReference>
<feature type="signal peptide" evidence="14">
    <location>
        <begin position="1"/>
        <end position="33"/>
    </location>
</feature>
<dbReference type="PROSITE" id="PS00430">
    <property type="entry name" value="TONB_DEPENDENT_REC_1"/>
    <property type="match status" value="1"/>
</dbReference>
<keyword evidence="5 11" id="KW-0812">Transmembrane</keyword>
<dbReference type="InterPro" id="IPR000531">
    <property type="entry name" value="Beta-barrel_TonB"/>
</dbReference>
<evidence type="ECO:0000256" key="1">
    <source>
        <dbReference type="ARBA" id="ARBA00004571"/>
    </source>
</evidence>
<dbReference type="Pfam" id="PF00593">
    <property type="entry name" value="TonB_dep_Rec_b-barrel"/>
    <property type="match status" value="1"/>
</dbReference>
<evidence type="ECO:0000256" key="12">
    <source>
        <dbReference type="PROSITE-ProRule" id="PRU10143"/>
    </source>
</evidence>
<comment type="caution">
    <text evidence="17">The sequence shown here is derived from an EMBL/GenBank/DDBJ whole genome shotgun (WGS) entry which is preliminary data.</text>
</comment>
<evidence type="ECO:0000256" key="11">
    <source>
        <dbReference type="PROSITE-ProRule" id="PRU01360"/>
    </source>
</evidence>
<evidence type="ECO:0000256" key="5">
    <source>
        <dbReference type="ARBA" id="ARBA00022692"/>
    </source>
</evidence>
<dbReference type="RefSeq" id="WP_104830580.1">
    <property type="nucleotide sequence ID" value="NZ_PJCH01000010.1"/>
</dbReference>
<reference evidence="17 18" key="1">
    <citation type="submission" date="2017-12" db="EMBL/GenBank/DDBJ databases">
        <authorList>
            <person name="Hurst M.R.H."/>
        </authorList>
    </citation>
    <scope>NUCLEOTIDE SEQUENCE [LARGE SCALE GENOMIC DNA]</scope>
    <source>
        <strain evidence="17 18">SY-3-19</strain>
    </source>
</reference>
<evidence type="ECO:0000256" key="6">
    <source>
        <dbReference type="ARBA" id="ARBA00023004"/>
    </source>
</evidence>
<sequence>MKKKHPTLISSRRASALLGASIGALALSAPALAQDEEEARGGLDTITVTATRSETNLQDTPLAITAVTAEAFEARAMDSIEDVGRIVPNASFEQAQAAYGRAVTAYIRGIGQYDFNLAFEPGVAFYVDDQYYALLAGSVFDLLDIDRVEVLRGPQGTTFGRNAIGGAVNIIPKEPGPEPEAYIDATYGAYNRTDIRAGFNYPLSDNLFLRVSGVSKSRKGYQKLLDFRCAMVQAGTPELAGDFPSLDPSGGFANPTAGPTSGDDCVLDTYGGQDVQALRGALKYEGNGWDVTFTTDYTNDQSEPVADKQLQIVPNSSTNNLSDVVYEPLWGIRYDERFLTDSPYTTYATYADPIPSGSMYPAGCDPTPFVGTCTYYNGSGDRGGVQLKREAVIENYGFSTKANVDLTEDLTFTLVAGYRDVYTTGINDTDGSPLSLQTVKSQIDHEQWTVEPRFNYTSDFVDFTLGGFFYSSNAQTTSNVSIAFLSFQQNAVIDFDSTSKAVFGQGVFRPFGPRLGITLGGRYSDDEKKVHFNNGGGIDTDVLVASDNFDWRAGLDYQVTDDVTVYGSAASGYRPGAFNPRPFQASQVVAVDPEEAIAYELGFKGDLFDNTMRVNLAGFYTDYKQRIVPAGGAECFDSGVTGDCNQAGDQVYVVTGENTSTCRDYVPATDGPVDIPNGIGVSCISKTNYINTPGKVKGIEAEIDWRPIPGLFINASGGWTQFKAPELENNPAIVNTDPVFVPEWTGSAGVAYEIQTPGLGGTITPRIDWFYQSAIAFNSTTAIARVPSRSVFNGRITYLNEDGDFQVAVGATNLFDKEYYHNVFDLTAFGQPGTEAQTAAPREWYIQVKKSF</sequence>
<accession>A0A2S7K3E2</accession>
<keyword evidence="14" id="KW-0732">Signal</keyword>
<keyword evidence="9 11" id="KW-0472">Membrane</keyword>
<dbReference type="GO" id="GO:0009279">
    <property type="term" value="C:cell outer membrane"/>
    <property type="evidence" value="ECO:0007669"/>
    <property type="project" value="UniProtKB-SubCell"/>
</dbReference>
<evidence type="ECO:0000259" key="16">
    <source>
        <dbReference type="Pfam" id="PF07715"/>
    </source>
</evidence>
<keyword evidence="2 11" id="KW-0813">Transport</keyword>
<keyword evidence="6" id="KW-0408">Iron</keyword>
<name>A0A2S7K3E2_9PROT</name>
<comment type="subcellular location">
    <subcellularLocation>
        <location evidence="1 11">Cell outer membrane</location>
        <topology evidence="1 11">Multi-pass membrane protein</topology>
    </subcellularLocation>
</comment>
<dbReference type="InterPro" id="IPR039426">
    <property type="entry name" value="TonB-dep_rcpt-like"/>
</dbReference>
<dbReference type="Proteomes" id="UP000239504">
    <property type="component" value="Unassembled WGS sequence"/>
</dbReference>